<feature type="transmembrane region" description="Helical" evidence="1">
    <location>
        <begin position="216"/>
        <end position="241"/>
    </location>
</feature>
<feature type="transmembrane region" description="Helical" evidence="1">
    <location>
        <begin position="115"/>
        <end position="133"/>
    </location>
</feature>
<dbReference type="Proteomes" id="UP000016928">
    <property type="component" value="Unassembled WGS sequence"/>
</dbReference>
<sequence>MARPMDAQDDIAIAEIIIYTFILIGALFLCKTHGFGRTAGWLYICILSLARLIGSSMLLATINDPSNTSLYVGWLTLNGLGLGPLILILLGLLSRCFDSIKRQGGRGVLPIYQRAIQLLMLAAIILISVGGANSDYELNGSSPSVKYNSECKIGVILMILVLVLVLGQFFLALRSQSYIADGEHRLLIAVGASLPFVVVRLAYTCALILGGHKQDVWMYLGAGIIMEMMVAIICEAVGFTLCKAPKPTESQEMINIKDSTEAYARDV</sequence>
<protein>
    <recommendedName>
        <fullName evidence="2">DUF7702 domain-containing protein</fullName>
    </recommendedName>
</protein>
<dbReference type="OrthoDB" id="2560628at2759"/>
<feature type="transmembrane region" description="Helical" evidence="1">
    <location>
        <begin position="41"/>
        <end position="62"/>
    </location>
</feature>
<feature type="domain" description="DUF7702" evidence="2">
    <location>
        <begin position="5"/>
        <end position="243"/>
    </location>
</feature>
<dbReference type="PANTHER" id="PTHR42109">
    <property type="entry name" value="UNPLACED GENOMIC SCAFFOLD UM_SCAF_CONTIG_1.265, WHOLE GENOME SHOTGUN SEQUENCE"/>
    <property type="match status" value="1"/>
</dbReference>
<dbReference type="InterPro" id="IPR056119">
    <property type="entry name" value="DUF7702"/>
</dbReference>
<keyword evidence="1" id="KW-0472">Membrane</keyword>
<gene>
    <name evidence="3" type="ORF">FOC1_g10008710</name>
</gene>
<reference evidence="4" key="1">
    <citation type="submission" date="2012-09" db="EMBL/GenBank/DDBJ databases">
        <title>Genome sequencing and comparative transcriptomics of race 1 and race 4 of banana pathogen: Fusarium oxysporum f. sp. cubense.</title>
        <authorList>
            <person name="Fang X."/>
            <person name="Huang J."/>
        </authorList>
    </citation>
    <scope>NUCLEOTIDE SEQUENCE [LARGE SCALE GENOMIC DNA]</scope>
    <source>
        <strain evidence="4">race 1</strain>
    </source>
</reference>
<accession>N4UDC4</accession>
<dbReference type="EMBL" id="KB730086">
    <property type="protein sequence ID" value="ENH73214.1"/>
    <property type="molecule type" value="Genomic_DNA"/>
</dbReference>
<evidence type="ECO:0000313" key="4">
    <source>
        <dbReference type="Proteomes" id="UP000016928"/>
    </source>
</evidence>
<keyword evidence="1" id="KW-1133">Transmembrane helix</keyword>
<evidence type="ECO:0000313" key="3">
    <source>
        <dbReference type="EMBL" id="ENH73214.1"/>
    </source>
</evidence>
<evidence type="ECO:0000259" key="2">
    <source>
        <dbReference type="Pfam" id="PF24800"/>
    </source>
</evidence>
<dbReference type="STRING" id="1229664.N4UDC4"/>
<organism evidence="3 4">
    <name type="scientific">Fusarium oxysporum f. sp. cubense (strain race 1)</name>
    <name type="common">Panama disease fungus</name>
    <dbReference type="NCBI Taxonomy" id="1229664"/>
    <lineage>
        <taxon>Eukaryota</taxon>
        <taxon>Fungi</taxon>
        <taxon>Dikarya</taxon>
        <taxon>Ascomycota</taxon>
        <taxon>Pezizomycotina</taxon>
        <taxon>Sordariomycetes</taxon>
        <taxon>Hypocreomycetidae</taxon>
        <taxon>Hypocreales</taxon>
        <taxon>Nectriaceae</taxon>
        <taxon>Fusarium</taxon>
        <taxon>Fusarium oxysporum species complex</taxon>
    </lineage>
</organism>
<feature type="transmembrane region" description="Helical" evidence="1">
    <location>
        <begin position="74"/>
        <end position="94"/>
    </location>
</feature>
<reference evidence="4" key="2">
    <citation type="journal article" date="2014" name="PLoS ONE">
        <title>Genome and Transcriptome Analysis of the Fungal Pathogen Fusarium oxysporum f. sp. cubense Causing Banana Vascular Wilt Disease.</title>
        <authorList>
            <person name="Guo L."/>
            <person name="Han L."/>
            <person name="Yang L."/>
            <person name="Zeng H."/>
            <person name="Fan D."/>
            <person name="Zhu Y."/>
            <person name="Feng Y."/>
            <person name="Wang G."/>
            <person name="Peng C."/>
            <person name="Jiang X."/>
            <person name="Zhou D."/>
            <person name="Ni P."/>
            <person name="Liang C."/>
            <person name="Liu L."/>
            <person name="Wang J."/>
            <person name="Mao C."/>
            <person name="Fang X."/>
            <person name="Peng M."/>
            <person name="Huang J."/>
        </authorList>
    </citation>
    <scope>NUCLEOTIDE SEQUENCE [LARGE SCALE GENOMIC DNA]</scope>
    <source>
        <strain evidence="4">race 1</strain>
    </source>
</reference>
<dbReference type="HOGENOM" id="CLU_064985_0_2_1"/>
<name>N4UDC4_FUSC1</name>
<feature type="transmembrane region" description="Helical" evidence="1">
    <location>
        <begin position="186"/>
        <end position="210"/>
    </location>
</feature>
<feature type="transmembrane region" description="Helical" evidence="1">
    <location>
        <begin position="153"/>
        <end position="174"/>
    </location>
</feature>
<evidence type="ECO:0000256" key="1">
    <source>
        <dbReference type="SAM" id="Phobius"/>
    </source>
</evidence>
<dbReference type="VEuPathDB" id="FungiDB:FOC1_g10008710"/>
<feature type="transmembrane region" description="Helical" evidence="1">
    <location>
        <begin position="12"/>
        <end position="29"/>
    </location>
</feature>
<dbReference type="Pfam" id="PF24800">
    <property type="entry name" value="DUF7702"/>
    <property type="match status" value="1"/>
</dbReference>
<keyword evidence="1" id="KW-0812">Transmembrane</keyword>
<dbReference type="PANTHER" id="PTHR42109:SF2">
    <property type="entry name" value="INTEGRAL MEMBRANE PROTEIN"/>
    <property type="match status" value="1"/>
</dbReference>
<proteinExistence type="predicted"/>
<dbReference type="OMA" id="LCKTHGF"/>
<dbReference type="AlphaFoldDB" id="N4UDC4"/>